<accession>A0A3L6E2D7</accession>
<comment type="caution">
    <text evidence="1">The sequence shown here is derived from an EMBL/GenBank/DDBJ whole genome shotgun (WGS) entry which is preliminary data.</text>
</comment>
<dbReference type="EMBL" id="NCVQ01000008">
    <property type="protein sequence ID" value="PWZ15070.1"/>
    <property type="molecule type" value="Genomic_DNA"/>
</dbReference>
<protein>
    <submittedName>
        <fullName evidence="1">Uncharacterized protein</fullName>
    </submittedName>
</protein>
<sequence length="66" mass="7372">MAGKGSPRFNMSSSPKLRRFIPTPSATEKSFLLNAVGQKRVVVLQEDTWLKGLGAALLLRHHKRKN</sequence>
<organism evidence="1">
    <name type="scientific">Zea mays</name>
    <name type="common">Maize</name>
    <dbReference type="NCBI Taxonomy" id="4577"/>
    <lineage>
        <taxon>Eukaryota</taxon>
        <taxon>Viridiplantae</taxon>
        <taxon>Streptophyta</taxon>
        <taxon>Embryophyta</taxon>
        <taxon>Tracheophyta</taxon>
        <taxon>Spermatophyta</taxon>
        <taxon>Magnoliopsida</taxon>
        <taxon>Liliopsida</taxon>
        <taxon>Poales</taxon>
        <taxon>Poaceae</taxon>
        <taxon>PACMAD clade</taxon>
        <taxon>Panicoideae</taxon>
        <taxon>Andropogonodae</taxon>
        <taxon>Andropogoneae</taxon>
        <taxon>Tripsacinae</taxon>
        <taxon>Zea</taxon>
    </lineage>
</organism>
<proteinExistence type="predicted"/>
<reference evidence="1" key="1">
    <citation type="journal article" date="2018" name="Nat. Genet.">
        <title>Extensive intraspecific gene order and gene structural variations between Mo17 and other maize genomes.</title>
        <authorList>
            <person name="Sun S."/>
            <person name="Zhou Y."/>
            <person name="Chen J."/>
            <person name="Shi J."/>
            <person name="Zhao H."/>
            <person name="Zhao H."/>
            <person name="Song W."/>
            <person name="Zhang M."/>
            <person name="Cui Y."/>
            <person name="Dong X."/>
            <person name="Liu H."/>
            <person name="Ma X."/>
            <person name="Jiao Y."/>
            <person name="Wang B."/>
            <person name="Wei X."/>
            <person name="Stein J.C."/>
            <person name="Glaubitz J.C."/>
            <person name="Lu F."/>
            <person name="Yu G."/>
            <person name="Liang C."/>
            <person name="Fengler K."/>
            <person name="Li B."/>
            <person name="Rafalski A."/>
            <person name="Schnable P.S."/>
            <person name="Ware D.H."/>
            <person name="Buckler E.S."/>
            <person name="Lai J."/>
        </authorList>
    </citation>
    <scope>NUCLEOTIDE SEQUENCE [LARGE SCALE GENOMIC DNA]</scope>
    <source>
        <tissue evidence="1">Seedling</tissue>
    </source>
</reference>
<evidence type="ECO:0000313" key="1">
    <source>
        <dbReference type="EMBL" id="PWZ15070.1"/>
    </source>
</evidence>
<gene>
    <name evidence="1" type="ORF">Zm00014a_036214</name>
</gene>
<name>A0A3L6E2D7_MAIZE</name>
<dbReference type="Proteomes" id="UP000251960">
    <property type="component" value="Chromosome 7"/>
</dbReference>
<dbReference type="AlphaFoldDB" id="A0A3L6E2D7"/>